<dbReference type="GO" id="GO:0040003">
    <property type="term" value="P:chitin-based cuticle development"/>
    <property type="evidence" value="ECO:0007669"/>
    <property type="project" value="TreeGrafter"/>
</dbReference>
<organism evidence="3 4">
    <name type="scientific">Rhamnusium bicolor</name>
    <dbReference type="NCBI Taxonomy" id="1586634"/>
    <lineage>
        <taxon>Eukaryota</taxon>
        <taxon>Metazoa</taxon>
        <taxon>Ecdysozoa</taxon>
        <taxon>Arthropoda</taxon>
        <taxon>Hexapoda</taxon>
        <taxon>Insecta</taxon>
        <taxon>Pterygota</taxon>
        <taxon>Neoptera</taxon>
        <taxon>Endopterygota</taxon>
        <taxon>Coleoptera</taxon>
        <taxon>Polyphaga</taxon>
        <taxon>Cucujiformia</taxon>
        <taxon>Chrysomeloidea</taxon>
        <taxon>Cerambycidae</taxon>
        <taxon>Lepturinae</taxon>
        <taxon>Rhagiini</taxon>
        <taxon>Rhamnusium</taxon>
    </lineage>
</organism>
<evidence type="ECO:0000259" key="2">
    <source>
        <dbReference type="SMART" id="SM00690"/>
    </source>
</evidence>
<feature type="domain" description="DUF243" evidence="2">
    <location>
        <begin position="192"/>
        <end position="291"/>
    </location>
</feature>
<dbReference type="InterPro" id="IPR004145">
    <property type="entry name" value="DUF243"/>
</dbReference>
<dbReference type="PANTHER" id="PTHR31927">
    <property type="entry name" value="FI07246P-RELATED-RELATED"/>
    <property type="match status" value="1"/>
</dbReference>
<dbReference type="Pfam" id="PF03103">
    <property type="entry name" value="DUF243"/>
    <property type="match status" value="1"/>
</dbReference>
<dbReference type="GO" id="GO:0008010">
    <property type="term" value="F:structural constituent of chitin-based larval cuticle"/>
    <property type="evidence" value="ECO:0007669"/>
    <property type="project" value="TreeGrafter"/>
</dbReference>
<reference evidence="3" key="1">
    <citation type="journal article" date="2023" name="Insect Mol. Biol.">
        <title>Genome sequencing provides insights into the evolution of gene families encoding plant cell wall-degrading enzymes in longhorned beetles.</title>
        <authorList>
            <person name="Shin N.R."/>
            <person name="Okamura Y."/>
            <person name="Kirsch R."/>
            <person name="Pauchet Y."/>
        </authorList>
    </citation>
    <scope>NUCLEOTIDE SEQUENCE</scope>
    <source>
        <strain evidence="3">RBIC_L_NR</strain>
    </source>
</reference>
<dbReference type="EMBL" id="JANEYF010004315">
    <property type="protein sequence ID" value="KAJ8931523.1"/>
    <property type="molecule type" value="Genomic_DNA"/>
</dbReference>
<feature type="region of interest" description="Disordered" evidence="1">
    <location>
        <begin position="160"/>
        <end position="181"/>
    </location>
</feature>
<sequence length="389" mass="41035">MPSDELICISFGVVYGKPGIIGYPTPTPSAAPAVLDNFPTPIPSLAPSLLIENVPYSGQYGIPPVVRIGGKPQGLLLSQPQFNLPFGGFGLNFAQPGWNYGQPGLNYGEQFFNVGGQQLAVGAEPGLGFNTANLNLRPTEPTQTLAVLNSAPTIPTPDIGVSSTQSNLSPTPTAPPTASSDNVGLVKEAEIPYVHKHIYFYAAPPDPEEVHASKSVIIPPPRKHLRIIFVKAPTPPKPTAPAVPVLPQDEEKTIVYVLVRKAEAQSEIKIQTPPPTSPSKPEVYFIRYNTQRQSSASVESSTHGVSAEKGNGDYPSGTIRPTFNIDTRINPDAVDVSDKGLNGVTLNLNEASLTGGSALSTAVKGSADETSFPISSAPASTYGPAFEHK</sequence>
<accession>A0AAV8WXT0</accession>
<comment type="caution">
    <text evidence="3">The sequence shown here is derived from an EMBL/GenBank/DDBJ whole genome shotgun (WGS) entry which is preliminary data.</text>
</comment>
<dbReference type="SMART" id="SM00690">
    <property type="entry name" value="DM5"/>
    <property type="match status" value="1"/>
</dbReference>
<proteinExistence type="predicted"/>
<dbReference type="GO" id="GO:0062129">
    <property type="term" value="C:chitin-based extracellular matrix"/>
    <property type="evidence" value="ECO:0007669"/>
    <property type="project" value="TreeGrafter"/>
</dbReference>
<name>A0AAV8WXT0_9CUCU</name>
<dbReference type="Proteomes" id="UP001162156">
    <property type="component" value="Unassembled WGS sequence"/>
</dbReference>
<keyword evidence="4" id="KW-1185">Reference proteome</keyword>
<feature type="region of interest" description="Disordered" evidence="1">
    <location>
        <begin position="294"/>
        <end position="323"/>
    </location>
</feature>
<evidence type="ECO:0000313" key="3">
    <source>
        <dbReference type="EMBL" id="KAJ8931523.1"/>
    </source>
</evidence>
<evidence type="ECO:0000313" key="4">
    <source>
        <dbReference type="Proteomes" id="UP001162156"/>
    </source>
</evidence>
<feature type="compositionally biased region" description="Polar residues" evidence="1">
    <location>
        <begin position="294"/>
        <end position="304"/>
    </location>
</feature>
<feature type="compositionally biased region" description="Polar residues" evidence="1">
    <location>
        <begin position="368"/>
        <end position="379"/>
    </location>
</feature>
<evidence type="ECO:0000256" key="1">
    <source>
        <dbReference type="SAM" id="MobiDB-lite"/>
    </source>
</evidence>
<dbReference type="AlphaFoldDB" id="A0AAV8WXT0"/>
<dbReference type="PANTHER" id="PTHR31927:SF13">
    <property type="entry name" value="TWEEDLEBETA"/>
    <property type="match status" value="1"/>
</dbReference>
<protein>
    <recommendedName>
        <fullName evidence="2">DUF243 domain-containing protein</fullName>
    </recommendedName>
</protein>
<feature type="region of interest" description="Disordered" evidence="1">
    <location>
        <begin position="368"/>
        <end position="389"/>
    </location>
</feature>
<gene>
    <name evidence="3" type="ORF">NQ314_015554</name>
</gene>